<evidence type="ECO:0000313" key="1">
    <source>
        <dbReference type="EMBL" id="MBB5066256.1"/>
    </source>
</evidence>
<name>A0A7W8EC30_9BACT</name>
<evidence type="ECO:0000313" key="2">
    <source>
        <dbReference type="Proteomes" id="UP000584867"/>
    </source>
</evidence>
<protein>
    <submittedName>
        <fullName evidence="1">Uncharacterized protein</fullName>
    </submittedName>
</protein>
<dbReference type="AlphaFoldDB" id="A0A7W8EC30"/>
<dbReference type="Proteomes" id="UP000584867">
    <property type="component" value="Unassembled WGS sequence"/>
</dbReference>
<comment type="caution">
    <text evidence="1">The sequence shown here is derived from an EMBL/GenBank/DDBJ whole genome shotgun (WGS) entry which is preliminary data.</text>
</comment>
<sequence>MQAKALIFGGAPQDIKTNNGSMVCDWMIGIVLAKILLARVWDPAFVCSRKVTSSTTESEFSNSRAIAKPAPSGILVARFLHQSSTSPKH</sequence>
<accession>A0A7W8EC30</accession>
<reference evidence="1 2" key="1">
    <citation type="submission" date="2020-08" db="EMBL/GenBank/DDBJ databases">
        <title>Genomic Encyclopedia of Type Strains, Phase IV (KMG-V): Genome sequencing to study the core and pangenomes of soil and plant-associated prokaryotes.</title>
        <authorList>
            <person name="Whitman W."/>
        </authorList>
    </citation>
    <scope>NUCLEOTIDE SEQUENCE [LARGE SCALE GENOMIC DNA]</scope>
    <source>
        <strain evidence="1 2">X5P3</strain>
    </source>
</reference>
<proteinExistence type="predicted"/>
<dbReference type="EMBL" id="JACHIO010000025">
    <property type="protein sequence ID" value="MBB5066256.1"/>
    <property type="molecule type" value="Genomic_DNA"/>
</dbReference>
<gene>
    <name evidence="1" type="ORF">HDF15_004632</name>
</gene>
<organism evidence="1 2">
    <name type="scientific">Granulicella mallensis</name>
    <dbReference type="NCBI Taxonomy" id="940614"/>
    <lineage>
        <taxon>Bacteria</taxon>
        <taxon>Pseudomonadati</taxon>
        <taxon>Acidobacteriota</taxon>
        <taxon>Terriglobia</taxon>
        <taxon>Terriglobales</taxon>
        <taxon>Acidobacteriaceae</taxon>
        <taxon>Granulicella</taxon>
    </lineage>
</organism>